<dbReference type="OrthoDB" id="510677at2"/>
<evidence type="ECO:0000313" key="1">
    <source>
        <dbReference type="EMBL" id="AUB42446.1"/>
    </source>
</evidence>
<organism evidence="1 2">
    <name type="scientific">Nostoc flagelliforme CCNUN1</name>
    <dbReference type="NCBI Taxonomy" id="2038116"/>
    <lineage>
        <taxon>Bacteria</taxon>
        <taxon>Bacillati</taxon>
        <taxon>Cyanobacteriota</taxon>
        <taxon>Cyanophyceae</taxon>
        <taxon>Nostocales</taxon>
        <taxon>Nostocaceae</taxon>
        <taxon>Nostoc</taxon>
    </lineage>
</organism>
<dbReference type="RefSeq" id="WP_100902462.1">
    <property type="nucleotide sequence ID" value="NZ_CAWNNC010000001.1"/>
</dbReference>
<dbReference type="KEGG" id="nfl:COO91_08576"/>
<protein>
    <submittedName>
        <fullName evidence="1">Uncharacterized protein</fullName>
    </submittedName>
</protein>
<name>A0A2K8T400_9NOSO</name>
<dbReference type="EMBL" id="CP024785">
    <property type="protein sequence ID" value="AUB42446.1"/>
    <property type="molecule type" value="Genomic_DNA"/>
</dbReference>
<dbReference type="AlphaFoldDB" id="A0A2K8T400"/>
<proteinExistence type="predicted"/>
<dbReference type="Proteomes" id="UP000232003">
    <property type="component" value="Chromosome"/>
</dbReference>
<sequence length="173" mass="20526">MWFWSADSVEQELFDLYAPALRSLGVNFNDEQLQDTLEAASYGLEDAFRSAIVYMLWLEENLKPIYPTAILIDALANQWRTKYWKPEYLELEQLLSRGKRWWRAAVDMWGYDERNQLVADIFYDHGQEFIKFRNGKEILVDTAYKWGWERVADYASPFSENNWSLDGINARES</sequence>
<gene>
    <name evidence="1" type="ORF">COO91_08576</name>
</gene>
<keyword evidence="2" id="KW-1185">Reference proteome</keyword>
<evidence type="ECO:0000313" key="2">
    <source>
        <dbReference type="Proteomes" id="UP000232003"/>
    </source>
</evidence>
<reference evidence="1 2" key="1">
    <citation type="submission" date="2017-11" db="EMBL/GenBank/DDBJ databases">
        <title>Complete genome of a free-living desiccation-tolerant cyanobacterium and its photosynthetic adaptation to extreme terrestrial habitat.</title>
        <authorList>
            <person name="Shang J."/>
        </authorList>
    </citation>
    <scope>NUCLEOTIDE SEQUENCE [LARGE SCALE GENOMIC DNA]</scope>
    <source>
        <strain evidence="1 2">CCNUN1</strain>
    </source>
</reference>
<accession>A0A2K8T400</accession>